<evidence type="ECO:0000256" key="1">
    <source>
        <dbReference type="SAM" id="MobiDB-lite"/>
    </source>
</evidence>
<keyword evidence="3" id="KW-1185">Reference proteome</keyword>
<proteinExistence type="predicted"/>
<dbReference type="Proteomes" id="UP001159363">
    <property type="component" value="Chromosome 2"/>
</dbReference>
<protein>
    <submittedName>
        <fullName evidence="2">Uncharacterized protein</fullName>
    </submittedName>
</protein>
<feature type="region of interest" description="Disordered" evidence="1">
    <location>
        <begin position="518"/>
        <end position="559"/>
    </location>
</feature>
<evidence type="ECO:0000313" key="2">
    <source>
        <dbReference type="EMBL" id="KAJ8891454.1"/>
    </source>
</evidence>
<sequence>MIGSDNCPAPLPLPTRCPLSKVLPYFSSKAFLMSPRSISERDTTMRISVLSLVPSPAMESWRRSAKNPTLLFTHFTANKEPHYTSTCFTAGIIHQPHYQPTRADTKQATAGNVSNLQDKPAAASHNKDSDSFYSTRVVRALPPSRNSSELRRWELAHQFITKSRQPPGLNIRQSQLLPHTRQPSDRYIHYQQSSSAILLGHTNGQQTLLDVARELLLDGSLYVVARKLLVLCKGLPQLLIAPRHHDRSRRDVCATCYHEKKGEGEEGLLEDYFRWESGGCCRTPLGDVGQQWQCILVESLLDSPQPYADWERQETYHRDLLWLVAHKWSTGQNSFITRSPVDWESTVTITSTDALSLTQAGGHSNWDWHLRDAEVASLSVRIVYSDLIPPPCFLSPVLEAVDISIASARGAGGCDDLVEWVLSVILVQHKNLLICRKGLDSAGGGRAKTYLQRIAPGHQRGPALHPLSGSRLGWPATSTKLPASLNTLNASLHKYRFKVNLLPDVIIEVTSLRKKNNSVTRNRNGNGDGVEPTSCPDLCIGRAPPKRHKAETQTTADPEFLDSQTNQGRILALPAACKLHLYKSGCCQARAVILSRDIPEH</sequence>
<organism evidence="2 3">
    <name type="scientific">Dryococelus australis</name>
    <dbReference type="NCBI Taxonomy" id="614101"/>
    <lineage>
        <taxon>Eukaryota</taxon>
        <taxon>Metazoa</taxon>
        <taxon>Ecdysozoa</taxon>
        <taxon>Arthropoda</taxon>
        <taxon>Hexapoda</taxon>
        <taxon>Insecta</taxon>
        <taxon>Pterygota</taxon>
        <taxon>Neoptera</taxon>
        <taxon>Polyneoptera</taxon>
        <taxon>Phasmatodea</taxon>
        <taxon>Verophasmatodea</taxon>
        <taxon>Anareolatae</taxon>
        <taxon>Phasmatidae</taxon>
        <taxon>Eurycanthinae</taxon>
        <taxon>Dryococelus</taxon>
    </lineage>
</organism>
<gene>
    <name evidence="2" type="ORF">PR048_003982</name>
</gene>
<reference evidence="2 3" key="1">
    <citation type="submission" date="2023-02" db="EMBL/GenBank/DDBJ databases">
        <title>LHISI_Scaffold_Assembly.</title>
        <authorList>
            <person name="Stuart O.P."/>
            <person name="Cleave R."/>
            <person name="Magrath M.J.L."/>
            <person name="Mikheyev A.S."/>
        </authorList>
    </citation>
    <scope>NUCLEOTIDE SEQUENCE [LARGE SCALE GENOMIC DNA]</scope>
    <source>
        <strain evidence="2">Daus_M_001</strain>
        <tissue evidence="2">Leg muscle</tissue>
    </source>
</reference>
<dbReference type="EMBL" id="JARBHB010000002">
    <property type="protein sequence ID" value="KAJ8891454.1"/>
    <property type="molecule type" value="Genomic_DNA"/>
</dbReference>
<accession>A0ABQ9I469</accession>
<evidence type="ECO:0000313" key="3">
    <source>
        <dbReference type="Proteomes" id="UP001159363"/>
    </source>
</evidence>
<name>A0ABQ9I469_9NEOP</name>
<comment type="caution">
    <text evidence="2">The sequence shown here is derived from an EMBL/GenBank/DDBJ whole genome shotgun (WGS) entry which is preliminary data.</text>
</comment>